<organism evidence="11 12">
    <name type="scientific">Cohnella yongneupensis</name>
    <dbReference type="NCBI Taxonomy" id="425006"/>
    <lineage>
        <taxon>Bacteria</taxon>
        <taxon>Bacillati</taxon>
        <taxon>Bacillota</taxon>
        <taxon>Bacilli</taxon>
        <taxon>Bacillales</taxon>
        <taxon>Paenibacillaceae</taxon>
        <taxon>Cohnella</taxon>
    </lineage>
</organism>
<keyword evidence="10" id="KW-0406">Ion transport</keyword>
<dbReference type="EMBL" id="JBHSNC010000057">
    <property type="protein sequence ID" value="MFC5532292.1"/>
    <property type="molecule type" value="Genomic_DNA"/>
</dbReference>
<evidence type="ECO:0000256" key="9">
    <source>
        <dbReference type="ARBA" id="ARBA00049940"/>
    </source>
</evidence>
<evidence type="ECO:0000256" key="2">
    <source>
        <dbReference type="ARBA" id="ARBA00022475"/>
    </source>
</evidence>
<feature type="binding site" evidence="10">
    <location>
        <position position="74"/>
    </location>
    <ligand>
        <name>Na(+)</name>
        <dbReference type="ChEBI" id="CHEBI:29101"/>
        <note>structural</note>
    </ligand>
</feature>
<keyword evidence="10" id="KW-0915">Sodium</keyword>
<evidence type="ECO:0000256" key="5">
    <source>
        <dbReference type="ARBA" id="ARBA00023136"/>
    </source>
</evidence>
<keyword evidence="3 10" id="KW-0812">Transmembrane</keyword>
<evidence type="ECO:0000256" key="4">
    <source>
        <dbReference type="ARBA" id="ARBA00022989"/>
    </source>
</evidence>
<keyword evidence="6 10" id="KW-0407">Ion channel</keyword>
<keyword evidence="10" id="KW-0813">Transport</keyword>
<comment type="catalytic activity">
    <reaction evidence="8">
        <text>fluoride(in) = fluoride(out)</text>
        <dbReference type="Rhea" id="RHEA:76159"/>
        <dbReference type="ChEBI" id="CHEBI:17051"/>
    </reaction>
    <physiologicalReaction direction="left-to-right" evidence="8">
        <dbReference type="Rhea" id="RHEA:76160"/>
    </physiologicalReaction>
</comment>
<feature type="transmembrane region" description="Helical" evidence="10">
    <location>
        <begin position="63"/>
        <end position="84"/>
    </location>
</feature>
<evidence type="ECO:0000313" key="12">
    <source>
        <dbReference type="Proteomes" id="UP001596108"/>
    </source>
</evidence>
<evidence type="ECO:0000256" key="10">
    <source>
        <dbReference type="HAMAP-Rule" id="MF_00454"/>
    </source>
</evidence>
<protein>
    <recommendedName>
        <fullName evidence="10">Fluoride-specific ion channel FluC</fullName>
    </recommendedName>
</protein>
<evidence type="ECO:0000313" key="11">
    <source>
        <dbReference type="EMBL" id="MFC5532292.1"/>
    </source>
</evidence>
<accession>A0ABW0R8W8</accession>
<dbReference type="Pfam" id="PF02537">
    <property type="entry name" value="CRCB"/>
    <property type="match status" value="1"/>
</dbReference>
<gene>
    <name evidence="10" type="primary">fluC</name>
    <name evidence="10" type="synonym">crcB</name>
    <name evidence="11" type="ORF">ACFPQ4_22995</name>
</gene>
<feature type="transmembrane region" description="Helical" evidence="10">
    <location>
        <begin position="96"/>
        <end position="123"/>
    </location>
</feature>
<comment type="similarity">
    <text evidence="7 10">Belongs to the fluoride channel Fluc/FEX (TC 1.A.43) family.</text>
</comment>
<comment type="caution">
    <text evidence="11">The sequence shown here is derived from an EMBL/GenBank/DDBJ whole genome shotgun (WGS) entry which is preliminary data.</text>
</comment>
<comment type="activity regulation">
    <text evidence="10">Na(+) is not transported, but it plays an essential structural role and its presence is essential for fluoride channel function.</text>
</comment>
<keyword evidence="4 10" id="KW-1133">Transmembrane helix</keyword>
<evidence type="ECO:0000256" key="1">
    <source>
        <dbReference type="ARBA" id="ARBA00004651"/>
    </source>
</evidence>
<dbReference type="RefSeq" id="WP_378114260.1">
    <property type="nucleotide sequence ID" value="NZ_JBHSNC010000057.1"/>
</dbReference>
<keyword evidence="5 10" id="KW-0472">Membrane</keyword>
<sequence>MSLHTIGLVGAGGVIGTLLRYGAGLFAAKYGKPAFLATLAVNLIGCFFIGLLIGLGWHEKHEAGYSFAATGILGGLTTYSTLNVQKATMRETASRLTVWTYLIATYAGGVLLTAAGVSVGYLITT</sequence>
<comment type="function">
    <text evidence="9 10">Fluoride-specific ion channel. Important for reducing fluoride concentration in the cell, thus reducing its toxicity.</text>
</comment>
<feature type="transmembrane region" description="Helical" evidence="10">
    <location>
        <begin position="6"/>
        <end position="28"/>
    </location>
</feature>
<feature type="binding site" evidence="10">
    <location>
        <position position="77"/>
    </location>
    <ligand>
        <name>Na(+)</name>
        <dbReference type="ChEBI" id="CHEBI:29101"/>
        <note>structural</note>
    </ligand>
</feature>
<evidence type="ECO:0000256" key="6">
    <source>
        <dbReference type="ARBA" id="ARBA00023303"/>
    </source>
</evidence>
<keyword evidence="2 10" id="KW-1003">Cell membrane</keyword>
<dbReference type="Proteomes" id="UP001596108">
    <property type="component" value="Unassembled WGS sequence"/>
</dbReference>
<evidence type="ECO:0000256" key="3">
    <source>
        <dbReference type="ARBA" id="ARBA00022692"/>
    </source>
</evidence>
<keyword evidence="10" id="KW-0479">Metal-binding</keyword>
<evidence type="ECO:0000256" key="7">
    <source>
        <dbReference type="ARBA" id="ARBA00035120"/>
    </source>
</evidence>
<evidence type="ECO:0000256" key="8">
    <source>
        <dbReference type="ARBA" id="ARBA00035585"/>
    </source>
</evidence>
<dbReference type="InterPro" id="IPR003691">
    <property type="entry name" value="FluC"/>
</dbReference>
<keyword evidence="12" id="KW-1185">Reference proteome</keyword>
<name>A0ABW0R8W8_9BACL</name>
<proteinExistence type="inferred from homology"/>
<dbReference type="HAMAP" id="MF_00454">
    <property type="entry name" value="FluC"/>
    <property type="match status" value="1"/>
</dbReference>
<comment type="subcellular location">
    <subcellularLocation>
        <location evidence="1 10">Cell membrane</location>
        <topology evidence="1 10">Multi-pass membrane protein</topology>
    </subcellularLocation>
</comment>
<reference evidence="12" key="1">
    <citation type="journal article" date="2019" name="Int. J. Syst. Evol. Microbiol.">
        <title>The Global Catalogue of Microorganisms (GCM) 10K type strain sequencing project: providing services to taxonomists for standard genome sequencing and annotation.</title>
        <authorList>
            <consortium name="The Broad Institute Genomics Platform"/>
            <consortium name="The Broad Institute Genome Sequencing Center for Infectious Disease"/>
            <person name="Wu L."/>
            <person name="Ma J."/>
        </authorList>
    </citation>
    <scope>NUCLEOTIDE SEQUENCE [LARGE SCALE GENOMIC DNA]</scope>
    <source>
        <strain evidence="12">CGMCC 1.18578</strain>
    </source>
</reference>
<feature type="transmembrane region" description="Helical" evidence="10">
    <location>
        <begin position="35"/>
        <end position="57"/>
    </location>
</feature>